<dbReference type="OrthoDB" id="302519at2759"/>
<protein>
    <submittedName>
        <fullName evidence="1">Uncharacterized protein</fullName>
    </submittedName>
</protein>
<evidence type="ECO:0000313" key="2">
    <source>
        <dbReference type="Proteomes" id="UP000692954"/>
    </source>
</evidence>
<accession>A0A8S1R9A6</accession>
<sequence>MKSRERTQIKIKKGIRKKRKEEKVKRVELRDDLVI</sequence>
<organism evidence="1 2">
    <name type="scientific">Paramecium sonneborni</name>
    <dbReference type="NCBI Taxonomy" id="65129"/>
    <lineage>
        <taxon>Eukaryota</taxon>
        <taxon>Sar</taxon>
        <taxon>Alveolata</taxon>
        <taxon>Ciliophora</taxon>
        <taxon>Intramacronucleata</taxon>
        <taxon>Oligohymenophorea</taxon>
        <taxon>Peniculida</taxon>
        <taxon>Parameciidae</taxon>
        <taxon>Paramecium</taxon>
    </lineage>
</organism>
<dbReference type="AlphaFoldDB" id="A0A8S1R9A6"/>
<name>A0A8S1R9A6_9CILI</name>
<reference evidence="1" key="1">
    <citation type="submission" date="2021-01" db="EMBL/GenBank/DDBJ databases">
        <authorList>
            <consortium name="Genoscope - CEA"/>
            <person name="William W."/>
        </authorList>
    </citation>
    <scope>NUCLEOTIDE SEQUENCE</scope>
</reference>
<evidence type="ECO:0000313" key="1">
    <source>
        <dbReference type="EMBL" id="CAD8123390.1"/>
    </source>
</evidence>
<comment type="caution">
    <text evidence="1">The sequence shown here is derived from an EMBL/GenBank/DDBJ whole genome shotgun (WGS) entry which is preliminary data.</text>
</comment>
<dbReference type="EMBL" id="CAJJDN010000144">
    <property type="protein sequence ID" value="CAD8123390.1"/>
    <property type="molecule type" value="Genomic_DNA"/>
</dbReference>
<keyword evidence="2" id="KW-1185">Reference proteome</keyword>
<proteinExistence type="predicted"/>
<dbReference type="Proteomes" id="UP000692954">
    <property type="component" value="Unassembled WGS sequence"/>
</dbReference>
<gene>
    <name evidence="1" type="ORF">PSON_ATCC_30995.1.T1440100</name>
</gene>